<dbReference type="Pfam" id="PF13812">
    <property type="entry name" value="PPR_3"/>
    <property type="match status" value="1"/>
</dbReference>
<dbReference type="AlphaFoldDB" id="A0A803LSG4"/>
<evidence type="ECO:0000313" key="4">
    <source>
        <dbReference type="EnsemblPlants" id="AUR62018158-RA:cds"/>
    </source>
</evidence>
<feature type="repeat" description="PPR" evidence="3">
    <location>
        <begin position="295"/>
        <end position="330"/>
    </location>
</feature>
<protein>
    <recommendedName>
        <fullName evidence="6">Pentatricopeptide repeat-containing protein</fullName>
    </recommendedName>
</protein>
<feature type="repeat" description="PPR" evidence="3">
    <location>
        <begin position="366"/>
        <end position="400"/>
    </location>
</feature>
<dbReference type="PROSITE" id="PS51375">
    <property type="entry name" value="PPR"/>
    <property type="match status" value="9"/>
</dbReference>
<organism evidence="4 5">
    <name type="scientific">Chenopodium quinoa</name>
    <name type="common">Quinoa</name>
    <dbReference type="NCBI Taxonomy" id="63459"/>
    <lineage>
        <taxon>Eukaryota</taxon>
        <taxon>Viridiplantae</taxon>
        <taxon>Streptophyta</taxon>
        <taxon>Embryophyta</taxon>
        <taxon>Tracheophyta</taxon>
        <taxon>Spermatophyta</taxon>
        <taxon>Magnoliopsida</taxon>
        <taxon>eudicotyledons</taxon>
        <taxon>Gunneridae</taxon>
        <taxon>Pentapetalae</taxon>
        <taxon>Caryophyllales</taxon>
        <taxon>Chenopodiaceae</taxon>
        <taxon>Chenopodioideae</taxon>
        <taxon>Atripliceae</taxon>
        <taxon>Chenopodium</taxon>
    </lineage>
</organism>
<dbReference type="OMA" id="ARIHPWS"/>
<evidence type="ECO:0000313" key="5">
    <source>
        <dbReference type="Proteomes" id="UP000596660"/>
    </source>
</evidence>
<reference evidence="4" key="2">
    <citation type="submission" date="2021-03" db="UniProtKB">
        <authorList>
            <consortium name="EnsemblPlants"/>
        </authorList>
    </citation>
    <scope>IDENTIFICATION</scope>
</reference>
<keyword evidence="2" id="KW-0677">Repeat</keyword>
<dbReference type="Pfam" id="PF01535">
    <property type="entry name" value="PPR"/>
    <property type="match status" value="3"/>
</dbReference>
<accession>A0A803LSG4</accession>
<evidence type="ECO:0008006" key="6">
    <source>
        <dbReference type="Google" id="ProtNLM"/>
    </source>
</evidence>
<evidence type="ECO:0000256" key="3">
    <source>
        <dbReference type="PROSITE-ProRule" id="PRU00708"/>
    </source>
</evidence>
<dbReference type="NCBIfam" id="TIGR00756">
    <property type="entry name" value="PPR"/>
    <property type="match status" value="7"/>
</dbReference>
<feature type="repeat" description="PPR" evidence="3">
    <location>
        <begin position="83"/>
        <end position="117"/>
    </location>
</feature>
<dbReference type="EnsemblPlants" id="AUR62018158-RA">
    <property type="protein sequence ID" value="AUR62018158-RA:cds"/>
    <property type="gene ID" value="AUR62018158"/>
</dbReference>
<dbReference type="Pfam" id="PF13041">
    <property type="entry name" value="PPR_2"/>
    <property type="match status" value="3"/>
</dbReference>
<feature type="repeat" description="PPR" evidence="3">
    <location>
        <begin position="331"/>
        <end position="365"/>
    </location>
</feature>
<evidence type="ECO:0000256" key="2">
    <source>
        <dbReference type="ARBA" id="ARBA00022737"/>
    </source>
</evidence>
<dbReference type="Gramene" id="AUR62018158-RA">
    <property type="protein sequence ID" value="AUR62018158-RA:cds"/>
    <property type="gene ID" value="AUR62018158"/>
</dbReference>
<feature type="repeat" description="PPR" evidence="3">
    <location>
        <begin position="190"/>
        <end position="224"/>
    </location>
</feature>
<dbReference type="InterPro" id="IPR011990">
    <property type="entry name" value="TPR-like_helical_dom_sf"/>
</dbReference>
<proteinExistence type="inferred from homology"/>
<dbReference type="Proteomes" id="UP000596660">
    <property type="component" value="Unplaced"/>
</dbReference>
<name>A0A803LSG4_CHEQI</name>
<dbReference type="InterPro" id="IPR002885">
    <property type="entry name" value="PPR_rpt"/>
</dbReference>
<reference evidence="4" key="1">
    <citation type="journal article" date="2017" name="Nature">
        <title>The genome of Chenopodium quinoa.</title>
        <authorList>
            <person name="Jarvis D.E."/>
            <person name="Ho Y.S."/>
            <person name="Lightfoot D.J."/>
            <person name="Schmoeckel S.M."/>
            <person name="Li B."/>
            <person name="Borm T.J.A."/>
            <person name="Ohyanagi H."/>
            <person name="Mineta K."/>
            <person name="Michell C.T."/>
            <person name="Saber N."/>
            <person name="Kharbatia N.M."/>
            <person name="Rupper R.R."/>
            <person name="Sharp A.R."/>
            <person name="Dally N."/>
            <person name="Boughton B.A."/>
            <person name="Woo Y.H."/>
            <person name="Gao G."/>
            <person name="Schijlen E.G.W.M."/>
            <person name="Guo X."/>
            <person name="Momin A.A."/>
            <person name="Negrao S."/>
            <person name="Al-Babili S."/>
            <person name="Gehring C."/>
            <person name="Roessner U."/>
            <person name="Jung C."/>
            <person name="Murphy K."/>
            <person name="Arold S.T."/>
            <person name="Gojobori T."/>
            <person name="van der Linden C.G."/>
            <person name="van Loo E.N."/>
            <person name="Jellen E.N."/>
            <person name="Maughan P.J."/>
            <person name="Tester M."/>
        </authorList>
    </citation>
    <scope>NUCLEOTIDE SEQUENCE [LARGE SCALE GENOMIC DNA]</scope>
    <source>
        <strain evidence="4">cv. PI 614886</strain>
    </source>
</reference>
<dbReference type="Gene3D" id="1.25.40.10">
    <property type="entry name" value="Tetratricopeptide repeat domain"/>
    <property type="match status" value="4"/>
</dbReference>
<dbReference type="PANTHER" id="PTHR47447">
    <property type="entry name" value="OS03G0856100 PROTEIN"/>
    <property type="match status" value="1"/>
</dbReference>
<feature type="repeat" description="PPR" evidence="3">
    <location>
        <begin position="155"/>
        <end position="189"/>
    </location>
</feature>
<dbReference type="SUPFAM" id="SSF48452">
    <property type="entry name" value="TPR-like"/>
    <property type="match status" value="1"/>
</dbReference>
<feature type="repeat" description="PPR" evidence="3">
    <location>
        <begin position="431"/>
        <end position="465"/>
    </location>
</feature>
<keyword evidence="5" id="KW-1185">Reference proteome</keyword>
<feature type="repeat" description="PPR" evidence="3">
    <location>
        <begin position="260"/>
        <end position="294"/>
    </location>
</feature>
<comment type="similarity">
    <text evidence="1">Belongs to the PPR family. P subfamily.</text>
</comment>
<evidence type="ECO:0000256" key="1">
    <source>
        <dbReference type="ARBA" id="ARBA00007626"/>
    </source>
</evidence>
<sequence>MVGNIENRLVSQQGGIPFIEDEGVAQQLYNPLGSKGGGMKLCYLEERDEGELSKRILGLSRTNKRKSAMQLFRSMEFARLRPDLHACNSLLACLSRNRMLDDMLRVFAFMKREKIISGHSCSLVLKAVASYRGSDKALQIFNEWEIESEMKQCFDAIVYNTMISICSKENNWVQMERIWNSLKENGVTGTEVTYRLLVCTFVRCGQYEMAIQAYAEMLQNGLNPGRDTMHAVIGAYTKEEKWDLALNVFQSMLNCGLKPNLIACNSLINSLGKAGKLKEAFGVYKHMKSLGHTPDSYTWNALLAAFYKTNQYAFALQFFESIQKDWSFEPNLQLYNTALMCCQRLGFWEKALQFLWKMENSGMLVSTSSYNIVIGACEVARKPKVALQVYKHMVQQKCAPDTFTHLSLIRSCIWGDLWDEVEDILNESSLDVSLYNAAIHGMCLRGRIESAKRLYLKLRDVGLVPDGKTRALMLQYLQRVNSRLLKKSRIYEDLLSFFALKVGNTRKKTAKGREKLEETSHERHPLANGGYDQGPALLVDKPTVSIDWPKRPIIFISYEEEAIETILTSRAGKFPTSLTLLIGQKKQLKPILSSRAGKFPTSFRLGAKVPTWIIKAPYEYINQATFLDLVTVVSKEFGILDPHQFFNVHAIASALDVDLMMQIGEFTIKYVSTLLT</sequence>
<feature type="repeat" description="PPR" evidence="3">
    <location>
        <begin position="225"/>
        <end position="259"/>
    </location>
</feature>
<dbReference type="PANTHER" id="PTHR47447:SF24">
    <property type="entry name" value="PENTATRICOPEPTIDE REPEAT-CONTAINING PROTEIN"/>
    <property type="match status" value="1"/>
</dbReference>